<name>B2AFZ3_CUPTR</name>
<dbReference type="InterPro" id="IPR036259">
    <property type="entry name" value="MFS_trans_sf"/>
</dbReference>
<dbReference type="SUPFAM" id="SSF103473">
    <property type="entry name" value="MFS general substrate transporter"/>
    <property type="match status" value="1"/>
</dbReference>
<evidence type="ECO:0000256" key="2">
    <source>
        <dbReference type="ARBA" id="ARBA00022448"/>
    </source>
</evidence>
<dbReference type="HOGENOM" id="CLU_000960_22_3_4"/>
<organism evidence="10 11">
    <name type="scientific">Cupriavidus taiwanensis (strain DSM 17343 / BCRC 17206 / CCUG 44338 / CIP 107171 / LMG 19424 / R1)</name>
    <name type="common">Ralstonia taiwanensis (strain LMG 19424)</name>
    <dbReference type="NCBI Taxonomy" id="977880"/>
    <lineage>
        <taxon>Bacteria</taxon>
        <taxon>Pseudomonadati</taxon>
        <taxon>Pseudomonadota</taxon>
        <taxon>Betaproteobacteria</taxon>
        <taxon>Burkholderiales</taxon>
        <taxon>Burkholderiaceae</taxon>
        <taxon>Cupriavidus</taxon>
    </lineage>
</organism>
<evidence type="ECO:0000256" key="4">
    <source>
        <dbReference type="ARBA" id="ARBA00022692"/>
    </source>
</evidence>
<feature type="transmembrane region" description="Helical" evidence="7">
    <location>
        <begin position="266"/>
        <end position="282"/>
    </location>
</feature>
<feature type="signal peptide" evidence="8">
    <location>
        <begin position="1"/>
        <end position="20"/>
    </location>
</feature>
<keyword evidence="4 7" id="KW-0812">Transmembrane</keyword>
<evidence type="ECO:0000259" key="9">
    <source>
        <dbReference type="PROSITE" id="PS50850"/>
    </source>
</evidence>
<feature type="transmembrane region" description="Helical" evidence="7">
    <location>
        <begin position="233"/>
        <end position="254"/>
    </location>
</feature>
<dbReference type="Proteomes" id="UP000001692">
    <property type="component" value="Chromosome 1"/>
</dbReference>
<dbReference type="PRINTS" id="PR01036">
    <property type="entry name" value="TCRTETB"/>
</dbReference>
<dbReference type="PANTHER" id="PTHR23501">
    <property type="entry name" value="MAJOR FACILITATOR SUPERFAMILY"/>
    <property type="match status" value="1"/>
</dbReference>
<evidence type="ECO:0000256" key="1">
    <source>
        <dbReference type="ARBA" id="ARBA00004651"/>
    </source>
</evidence>
<feature type="transmembrane region" description="Helical" evidence="7">
    <location>
        <begin position="201"/>
        <end position="221"/>
    </location>
</feature>
<protein>
    <submittedName>
        <fullName evidence="10">Transporter, MSF family putative Drug resistance transporter EmrB/QacA subfamily</fullName>
    </submittedName>
</protein>
<dbReference type="GO" id="GO:0005886">
    <property type="term" value="C:plasma membrane"/>
    <property type="evidence" value="ECO:0007669"/>
    <property type="project" value="UniProtKB-SubCell"/>
</dbReference>
<gene>
    <name evidence="10" type="ordered locus">RALTA_A0025</name>
</gene>
<accession>B2AFZ3</accession>
<dbReference type="GO" id="GO:0022857">
    <property type="term" value="F:transmembrane transporter activity"/>
    <property type="evidence" value="ECO:0007669"/>
    <property type="project" value="InterPro"/>
</dbReference>
<keyword evidence="3" id="KW-1003">Cell membrane</keyword>
<keyword evidence="5 7" id="KW-1133">Transmembrane helix</keyword>
<feature type="transmembrane region" description="Helical" evidence="7">
    <location>
        <begin position="302"/>
        <end position="327"/>
    </location>
</feature>
<dbReference type="InterPro" id="IPR020846">
    <property type="entry name" value="MFS_dom"/>
</dbReference>
<dbReference type="KEGG" id="cti:RALTA_A0025"/>
<feature type="transmembrane region" description="Helical" evidence="7">
    <location>
        <begin position="171"/>
        <end position="189"/>
    </location>
</feature>
<keyword evidence="6 7" id="KW-0472">Membrane</keyword>
<keyword evidence="11" id="KW-1185">Reference proteome</keyword>
<dbReference type="CDD" id="cd17502">
    <property type="entry name" value="MFS_Azr1_MDR_like"/>
    <property type="match status" value="1"/>
</dbReference>
<feature type="transmembrane region" description="Helical" evidence="7">
    <location>
        <begin position="393"/>
        <end position="415"/>
    </location>
</feature>
<evidence type="ECO:0000256" key="5">
    <source>
        <dbReference type="ARBA" id="ARBA00022989"/>
    </source>
</evidence>
<feature type="transmembrane region" description="Helical" evidence="7">
    <location>
        <begin position="339"/>
        <end position="361"/>
    </location>
</feature>
<dbReference type="EMBL" id="CU633749">
    <property type="protein sequence ID" value="CAP62698.1"/>
    <property type="molecule type" value="Genomic_DNA"/>
</dbReference>
<sequence>MLSPHIAAALCLPMSSPASAGSTAPAVSSRPDPASALPVHDHRAVMRVIGGIVLCILLAALDQTVVIPAVPAIANDLNGFGHLSWIVTAYLIVSTVTTPLYGKLSDSFGRRRLLMVAITLFIGASVACALAQTLGQLILFRALQGVGGGGLMSLAQAAIADVVAPRQRGRYQGYLATVWAVASIAGPLVGGWVSDHMSWRWLFWVNVPLGLLAMFMCYRGLAMLPARGGRARVDWLGALLLAVAIVAFLLAMSWGGDVYDWLSPELGALLLAAVAAVLLLTWQERRAADPMLPPRLFANRAYVLGVAASALAALDIFLCIFALPLHFQLVRGADASTSGLLVMPFLLATVAGNFIVAWLAPRVGRLRGILTAGYIAGALGLIVLALVTPAVPLAVVLAAMTLAGVGLGITMVATLMSVQNALERRDTGAGTGALLVLRSLGSALGGAVAGTLLTLEFRHALAASGVTQALDLGALRHGSEAFAQLSPSVRAVLAGGVESGFHLIFAVGAAAAVLALLIVRRMPDVELRSSVTEHAATLAMD</sequence>
<dbReference type="FunFam" id="1.20.1720.10:FF:000004">
    <property type="entry name" value="EmrB/QacA family drug resistance transporter"/>
    <property type="match status" value="1"/>
</dbReference>
<feature type="chain" id="PRO_5002775526" evidence="8">
    <location>
        <begin position="21"/>
        <end position="541"/>
    </location>
</feature>
<dbReference type="Gene3D" id="1.20.1250.20">
    <property type="entry name" value="MFS general substrate transporter like domains"/>
    <property type="match status" value="1"/>
</dbReference>
<evidence type="ECO:0000313" key="10">
    <source>
        <dbReference type="EMBL" id="CAP62698.1"/>
    </source>
</evidence>
<evidence type="ECO:0000256" key="6">
    <source>
        <dbReference type="ARBA" id="ARBA00023136"/>
    </source>
</evidence>
<reference evidence="10 11" key="1">
    <citation type="journal article" date="2008" name="Genome Res.">
        <title>Genome sequence of the beta-rhizobium Cupriavidus taiwanensis and comparative genomics of rhizobia.</title>
        <authorList>
            <person name="Amadou C."/>
            <person name="Pascal G."/>
            <person name="Mangenot S."/>
            <person name="Glew M."/>
            <person name="Bontemps C."/>
            <person name="Capela D."/>
            <person name="Carrere S."/>
            <person name="Cruveiller S."/>
            <person name="Dossat C."/>
            <person name="Lajus A."/>
            <person name="Marchetti M."/>
            <person name="Poinsot V."/>
            <person name="Rouy Z."/>
            <person name="Servin B."/>
            <person name="Saad M."/>
            <person name="Schenowitz C."/>
            <person name="Barbe V."/>
            <person name="Batut J."/>
            <person name="Medigue C."/>
            <person name="Masson-Boivin C."/>
        </authorList>
    </citation>
    <scope>NUCLEOTIDE SEQUENCE [LARGE SCALE GENOMIC DNA]</scope>
    <source>
        <strain evidence="11">DSM 17343 / BCRC 17206 / CCUG 44338 / CIP 107171 / LMG 19424 / R1</strain>
    </source>
</reference>
<feature type="transmembrane region" description="Helical" evidence="7">
    <location>
        <begin position="368"/>
        <end position="387"/>
    </location>
</feature>
<evidence type="ECO:0000256" key="8">
    <source>
        <dbReference type="SAM" id="SignalP"/>
    </source>
</evidence>
<keyword evidence="2" id="KW-0813">Transport</keyword>
<evidence type="ECO:0000256" key="3">
    <source>
        <dbReference type="ARBA" id="ARBA00022475"/>
    </source>
</evidence>
<feature type="transmembrane region" description="Helical" evidence="7">
    <location>
        <begin position="138"/>
        <end position="159"/>
    </location>
</feature>
<feature type="transmembrane region" description="Helical" evidence="7">
    <location>
        <begin position="435"/>
        <end position="455"/>
    </location>
</feature>
<dbReference type="PROSITE" id="PS50850">
    <property type="entry name" value="MFS"/>
    <property type="match status" value="1"/>
</dbReference>
<dbReference type="Gene3D" id="1.20.1720.10">
    <property type="entry name" value="Multidrug resistance protein D"/>
    <property type="match status" value="1"/>
</dbReference>
<comment type="subcellular location">
    <subcellularLocation>
        <location evidence="1">Cell membrane</location>
        <topology evidence="1">Multi-pass membrane protein</topology>
    </subcellularLocation>
</comment>
<dbReference type="PANTHER" id="PTHR23501:SF197">
    <property type="entry name" value="COMD"/>
    <property type="match status" value="1"/>
</dbReference>
<evidence type="ECO:0000313" key="11">
    <source>
        <dbReference type="Proteomes" id="UP000001692"/>
    </source>
</evidence>
<proteinExistence type="predicted"/>
<feature type="transmembrane region" description="Helical" evidence="7">
    <location>
        <begin position="500"/>
        <end position="519"/>
    </location>
</feature>
<dbReference type="Pfam" id="PF07690">
    <property type="entry name" value="MFS_1"/>
    <property type="match status" value="1"/>
</dbReference>
<feature type="transmembrane region" description="Helical" evidence="7">
    <location>
        <begin position="113"/>
        <end position="132"/>
    </location>
</feature>
<dbReference type="InterPro" id="IPR011701">
    <property type="entry name" value="MFS"/>
</dbReference>
<feature type="domain" description="Major facilitator superfamily (MFS) profile" evidence="9">
    <location>
        <begin position="48"/>
        <end position="526"/>
    </location>
</feature>
<dbReference type="AlphaFoldDB" id="B2AFZ3"/>
<evidence type="ECO:0000256" key="7">
    <source>
        <dbReference type="SAM" id="Phobius"/>
    </source>
</evidence>
<dbReference type="eggNOG" id="COG0477">
    <property type="taxonomic scope" value="Bacteria"/>
</dbReference>
<keyword evidence="8" id="KW-0732">Signal</keyword>